<comment type="caution">
    <text evidence="1">The sequence shown here is derived from an EMBL/GenBank/DDBJ whole genome shotgun (WGS) entry which is preliminary data.</text>
</comment>
<keyword evidence="2" id="KW-1185">Reference proteome</keyword>
<organism evidence="1 2">
    <name type="scientific">Qipengyuania pacifica</name>
    <dbReference type="NCBI Taxonomy" id="2860199"/>
    <lineage>
        <taxon>Bacteria</taxon>
        <taxon>Pseudomonadati</taxon>
        <taxon>Pseudomonadota</taxon>
        <taxon>Alphaproteobacteria</taxon>
        <taxon>Sphingomonadales</taxon>
        <taxon>Erythrobacteraceae</taxon>
        <taxon>Qipengyuania</taxon>
    </lineage>
</organism>
<proteinExistence type="predicted"/>
<protein>
    <submittedName>
        <fullName evidence="1">Uncharacterized protein</fullName>
    </submittedName>
</protein>
<gene>
    <name evidence="1" type="ORF">K3177_14690</name>
</gene>
<reference evidence="1 2" key="1">
    <citation type="submission" date="2021-08" db="EMBL/GenBank/DDBJ databases">
        <title>Comparative Genomics Analysis of the Genus Qipengyuania Reveals Extensive Genetic Diversity and Metabolic Versatility, Including the Description of Fifteen Novel Species.</title>
        <authorList>
            <person name="Liu Y."/>
        </authorList>
    </citation>
    <scope>NUCLEOTIDE SEQUENCE [LARGE SCALE GENOMIC DNA]</scope>
    <source>
        <strain evidence="1 2">GH25</strain>
    </source>
</reference>
<name>A0ABS7JK43_9SPHN</name>
<accession>A0ABS7JK43</accession>
<evidence type="ECO:0000313" key="2">
    <source>
        <dbReference type="Proteomes" id="UP000776651"/>
    </source>
</evidence>
<dbReference type="EMBL" id="JAIGNQ010000004">
    <property type="protein sequence ID" value="MBX7489753.1"/>
    <property type="molecule type" value="Genomic_DNA"/>
</dbReference>
<dbReference type="Proteomes" id="UP000776651">
    <property type="component" value="Unassembled WGS sequence"/>
</dbReference>
<sequence length="341" mass="39014">MKDEFRGQLREFVDMVRRELDEQGYGHIMLRPTWLKGNGALDPFLLEIPISPELVVSLRSRDIEDRETPPAIWDREAKAFAAAMITLDKGQRKLISYADEMRVAAVAEVEQARTNGLDIRLVGIGFKPIYAQVLDRMDREEALDRIVAEVKLEVTSFTLEREVERFTVEEPEDVADEIQDYVDDQRERQKREDELHRCRADLEISDIGIDVLRLAGRRPEEILAELYSRGSQDIVLDDVTRIGLRQDAGYVEVSLETQELYWNGKVLWLRKPMTVESGGTSTPTPLSQLITDQIFASRPVAQINNLGDGKTAYSFDETRFLFDAAEMRIRNKAKVAAKQPD</sequence>
<dbReference type="RefSeq" id="WP_221598824.1">
    <property type="nucleotide sequence ID" value="NZ_JAIGNQ010000004.1"/>
</dbReference>
<evidence type="ECO:0000313" key="1">
    <source>
        <dbReference type="EMBL" id="MBX7489753.1"/>
    </source>
</evidence>